<evidence type="ECO:0000256" key="1">
    <source>
        <dbReference type="ARBA" id="ARBA00023125"/>
    </source>
</evidence>
<dbReference type="InterPro" id="IPR050624">
    <property type="entry name" value="HTH-type_Tx_Regulator"/>
</dbReference>
<dbReference type="InterPro" id="IPR013571">
    <property type="entry name" value="Tscrpt_reg_QacR_C"/>
</dbReference>
<evidence type="ECO:0000313" key="4">
    <source>
        <dbReference type="EMBL" id="OPA79259.1"/>
    </source>
</evidence>
<dbReference type="PRINTS" id="PR00455">
    <property type="entry name" value="HTHTETR"/>
</dbReference>
<dbReference type="InterPro" id="IPR009057">
    <property type="entry name" value="Homeodomain-like_sf"/>
</dbReference>
<evidence type="ECO:0000259" key="3">
    <source>
        <dbReference type="PROSITE" id="PS50977"/>
    </source>
</evidence>
<dbReference type="OrthoDB" id="9785164at2"/>
<dbReference type="InterPro" id="IPR001647">
    <property type="entry name" value="HTH_TetR"/>
</dbReference>
<dbReference type="Gene3D" id="1.10.10.60">
    <property type="entry name" value="Homeodomain-like"/>
    <property type="match status" value="1"/>
</dbReference>
<feature type="domain" description="HTH tetR-type" evidence="3">
    <location>
        <begin position="12"/>
        <end position="72"/>
    </location>
</feature>
<feature type="DNA-binding region" description="H-T-H motif" evidence="2">
    <location>
        <begin position="35"/>
        <end position="54"/>
    </location>
</feature>
<dbReference type="EMBL" id="MSZX01000003">
    <property type="protein sequence ID" value="OPA79259.1"/>
    <property type="molecule type" value="Genomic_DNA"/>
</dbReference>
<dbReference type="Proteomes" id="UP000190188">
    <property type="component" value="Unassembled WGS sequence"/>
</dbReference>
<dbReference type="PANTHER" id="PTHR43479:SF11">
    <property type="entry name" value="ACREF_ENVCD OPERON REPRESSOR-RELATED"/>
    <property type="match status" value="1"/>
</dbReference>
<dbReference type="PANTHER" id="PTHR43479">
    <property type="entry name" value="ACREF/ENVCD OPERON REPRESSOR-RELATED"/>
    <property type="match status" value="1"/>
</dbReference>
<protein>
    <submittedName>
        <fullName evidence="4">TetR family transcriptional regulator</fullName>
    </submittedName>
</protein>
<dbReference type="SUPFAM" id="SSF46689">
    <property type="entry name" value="Homeodomain-like"/>
    <property type="match status" value="1"/>
</dbReference>
<reference evidence="4 5" key="1">
    <citation type="submission" date="2017-01" db="EMBL/GenBank/DDBJ databases">
        <title>Genome analysis of Paenibacillus selenitrireducens ES3-24.</title>
        <authorList>
            <person name="Xu D."/>
            <person name="Yao R."/>
            <person name="Zheng S."/>
        </authorList>
    </citation>
    <scope>NUCLEOTIDE SEQUENCE [LARGE SCALE GENOMIC DNA]</scope>
    <source>
        <strain evidence="4 5">ES3-24</strain>
    </source>
</reference>
<name>A0A1T2XH90_9BACL</name>
<keyword evidence="5" id="KW-1185">Reference proteome</keyword>
<evidence type="ECO:0000256" key="2">
    <source>
        <dbReference type="PROSITE-ProRule" id="PRU00335"/>
    </source>
</evidence>
<dbReference type="Gene3D" id="1.10.357.10">
    <property type="entry name" value="Tetracycline Repressor, domain 2"/>
    <property type="match status" value="1"/>
</dbReference>
<accession>A0A1T2XH90</accession>
<dbReference type="GO" id="GO:0003700">
    <property type="term" value="F:DNA-binding transcription factor activity"/>
    <property type="evidence" value="ECO:0007669"/>
    <property type="project" value="InterPro"/>
</dbReference>
<dbReference type="SUPFAM" id="SSF48498">
    <property type="entry name" value="Tetracyclin repressor-like, C-terminal domain"/>
    <property type="match status" value="1"/>
</dbReference>
<dbReference type="InterPro" id="IPR036271">
    <property type="entry name" value="Tet_transcr_reg_TetR-rel_C_sf"/>
</dbReference>
<dbReference type="GO" id="GO:0045892">
    <property type="term" value="P:negative regulation of DNA-templated transcription"/>
    <property type="evidence" value="ECO:0007669"/>
    <property type="project" value="InterPro"/>
</dbReference>
<comment type="caution">
    <text evidence="4">The sequence shown here is derived from an EMBL/GenBank/DDBJ whole genome shotgun (WGS) entry which is preliminary data.</text>
</comment>
<dbReference type="GO" id="GO:0003677">
    <property type="term" value="F:DNA binding"/>
    <property type="evidence" value="ECO:0007669"/>
    <property type="project" value="UniProtKB-UniRule"/>
</dbReference>
<dbReference type="Pfam" id="PF00440">
    <property type="entry name" value="TetR_N"/>
    <property type="match status" value="1"/>
</dbReference>
<evidence type="ECO:0000313" key="5">
    <source>
        <dbReference type="Proteomes" id="UP000190188"/>
    </source>
</evidence>
<gene>
    <name evidence="4" type="ORF">BVG16_09200</name>
</gene>
<proteinExistence type="predicted"/>
<keyword evidence="1 2" id="KW-0238">DNA-binding</keyword>
<sequence>MTNYVKRHYDSEQTRQIIAEKATQLFAQNGFSGTAISDISKESGFSKGHVYYHFENKEKLFVFLAQDSMRLWGEKWEAVSTAYPSATAKLYGMATFVLNHYKTPLLKVGQELAANPSTSPETVKSLYDLAVVPMQAYAGIFQLGVDTGEFDTLDVQETAFLFGTWMGALCQHVFTMEYEVLHRMFQQSVTIFLGGIQKK</sequence>
<dbReference type="STRING" id="1324314.BVG16_09200"/>
<dbReference type="PROSITE" id="PS50977">
    <property type="entry name" value="HTH_TETR_2"/>
    <property type="match status" value="1"/>
</dbReference>
<dbReference type="AlphaFoldDB" id="A0A1T2XH90"/>
<organism evidence="4 5">
    <name type="scientific">Paenibacillus selenitireducens</name>
    <dbReference type="NCBI Taxonomy" id="1324314"/>
    <lineage>
        <taxon>Bacteria</taxon>
        <taxon>Bacillati</taxon>
        <taxon>Bacillota</taxon>
        <taxon>Bacilli</taxon>
        <taxon>Bacillales</taxon>
        <taxon>Paenibacillaceae</taxon>
        <taxon>Paenibacillus</taxon>
    </lineage>
</organism>
<dbReference type="Pfam" id="PF08360">
    <property type="entry name" value="TetR_C_5"/>
    <property type="match status" value="1"/>
</dbReference>